<evidence type="ECO:0000313" key="1">
    <source>
        <dbReference type="EMBL" id="KAA6325870.1"/>
    </source>
</evidence>
<gene>
    <name evidence="1" type="ORF">EZS27_024963</name>
</gene>
<comment type="caution">
    <text evidence="1">The sequence shown here is derived from an EMBL/GenBank/DDBJ whole genome shotgun (WGS) entry which is preliminary data.</text>
</comment>
<organism evidence="1">
    <name type="scientific">termite gut metagenome</name>
    <dbReference type="NCBI Taxonomy" id="433724"/>
    <lineage>
        <taxon>unclassified sequences</taxon>
        <taxon>metagenomes</taxon>
        <taxon>organismal metagenomes</taxon>
    </lineage>
</organism>
<dbReference type="AlphaFoldDB" id="A0A5J4QY71"/>
<reference evidence="1" key="1">
    <citation type="submission" date="2019-03" db="EMBL/GenBank/DDBJ databases">
        <title>Single cell metagenomics reveals metabolic interactions within the superorganism composed of flagellate Streblomastix strix and complex community of Bacteroidetes bacteria on its surface.</title>
        <authorList>
            <person name="Treitli S.C."/>
            <person name="Kolisko M."/>
            <person name="Husnik F."/>
            <person name="Keeling P."/>
            <person name="Hampl V."/>
        </authorList>
    </citation>
    <scope>NUCLEOTIDE SEQUENCE</scope>
    <source>
        <strain evidence="1">STM</strain>
    </source>
</reference>
<dbReference type="EMBL" id="SNRY01002275">
    <property type="protein sequence ID" value="KAA6325870.1"/>
    <property type="molecule type" value="Genomic_DNA"/>
</dbReference>
<proteinExistence type="predicted"/>
<name>A0A5J4QY71_9ZZZZ</name>
<accession>A0A5J4QY71</accession>
<protein>
    <submittedName>
        <fullName evidence="1">Uncharacterized protein</fullName>
    </submittedName>
</protein>
<sequence>MKLFYLGIDVSKEKLDLCLMRDSKVIEEFVVKNEIQSIQKEISVLTGTYAIELDGLLLSAEYRRPVHLSPVLCMRGTRSGFMAGESSPDQISFRSSARQERPLGCSKDSFLCQLICRPCKIVSITREDYDHLKTVGKRAGDVRL</sequence>